<reference evidence="1" key="2">
    <citation type="submission" date="2022-01" db="EMBL/GenBank/DDBJ databases">
        <authorList>
            <person name="Yamashiro T."/>
            <person name="Shiraishi A."/>
            <person name="Satake H."/>
            <person name="Nakayama K."/>
        </authorList>
    </citation>
    <scope>NUCLEOTIDE SEQUENCE</scope>
</reference>
<keyword evidence="2" id="KW-1185">Reference proteome</keyword>
<name>A0ABQ4XGW0_9ASTR</name>
<dbReference type="EMBL" id="BQNB010009508">
    <property type="protein sequence ID" value="GJS64472.1"/>
    <property type="molecule type" value="Genomic_DNA"/>
</dbReference>
<sequence>MRSSLNLIRTLIQTIALFIHYLITSKDLKSLCIIPGYCQNIRSVTGKVLTMKMDNPSRAKSNKVLLYCESSDTKKQARYGEFDGCTSDDPILIWKSSKEISSLRMNLSSITDHVMVEKMEILVPLRSQFTGPNANKLMFSIKDNNATYRPTTQLLLLDK</sequence>
<reference evidence="1" key="1">
    <citation type="journal article" date="2022" name="Int. J. Mol. Sci.">
        <title>Draft Genome of Tanacetum Coccineum: Genomic Comparison of Closely Related Tanacetum-Family Plants.</title>
        <authorList>
            <person name="Yamashiro T."/>
            <person name="Shiraishi A."/>
            <person name="Nakayama K."/>
            <person name="Satake H."/>
        </authorList>
    </citation>
    <scope>NUCLEOTIDE SEQUENCE</scope>
</reference>
<evidence type="ECO:0000313" key="2">
    <source>
        <dbReference type="Proteomes" id="UP001151760"/>
    </source>
</evidence>
<protein>
    <submittedName>
        <fullName evidence="1">Uncharacterized protein</fullName>
    </submittedName>
</protein>
<gene>
    <name evidence="1" type="ORF">Tco_0679036</name>
</gene>
<organism evidence="1 2">
    <name type="scientific">Tanacetum coccineum</name>
    <dbReference type="NCBI Taxonomy" id="301880"/>
    <lineage>
        <taxon>Eukaryota</taxon>
        <taxon>Viridiplantae</taxon>
        <taxon>Streptophyta</taxon>
        <taxon>Embryophyta</taxon>
        <taxon>Tracheophyta</taxon>
        <taxon>Spermatophyta</taxon>
        <taxon>Magnoliopsida</taxon>
        <taxon>eudicotyledons</taxon>
        <taxon>Gunneridae</taxon>
        <taxon>Pentapetalae</taxon>
        <taxon>asterids</taxon>
        <taxon>campanulids</taxon>
        <taxon>Asterales</taxon>
        <taxon>Asteraceae</taxon>
        <taxon>Asteroideae</taxon>
        <taxon>Anthemideae</taxon>
        <taxon>Anthemidinae</taxon>
        <taxon>Tanacetum</taxon>
    </lineage>
</organism>
<accession>A0ABQ4XGW0</accession>
<proteinExistence type="predicted"/>
<comment type="caution">
    <text evidence="1">The sequence shown here is derived from an EMBL/GenBank/DDBJ whole genome shotgun (WGS) entry which is preliminary data.</text>
</comment>
<evidence type="ECO:0000313" key="1">
    <source>
        <dbReference type="EMBL" id="GJS64472.1"/>
    </source>
</evidence>
<dbReference type="Proteomes" id="UP001151760">
    <property type="component" value="Unassembled WGS sequence"/>
</dbReference>